<protein>
    <submittedName>
        <fullName evidence="2">Glycosyltransferase family 25 protein</fullName>
    </submittedName>
</protein>
<dbReference type="InterPro" id="IPR002654">
    <property type="entry name" value="Glyco_trans_25"/>
</dbReference>
<sequence>MKSFVINLERDSQRLAHFHKQNADCDLKPERFPAFDGSTLSRNELIQNGIITEENTYSPTALGCMMSHLTLWRRAIEEQDSITIFEDDAILHQNFLSLAQNTLRQRPDFDLIFWGCNTDWPFQIQLNRGFPPTTLFHGTEQSSFDPTEPLSGNVTLASLTQCAGACSYTISPKGAEALLSRFLPNGNDPATLRYFQNGLGTEHITIPWHNHGVDVGMSRILPSLDAYICLPFLAASKNDWSISNFKRVGHSLHVIEPET</sequence>
<dbReference type="CDD" id="cd06532">
    <property type="entry name" value="Glyco_transf_25"/>
    <property type="match status" value="1"/>
</dbReference>
<organism evidence="2 3">
    <name type="scientific">Swingsia samuiensis</name>
    <dbReference type="NCBI Taxonomy" id="1293412"/>
    <lineage>
        <taxon>Bacteria</taxon>
        <taxon>Pseudomonadati</taxon>
        <taxon>Pseudomonadota</taxon>
        <taxon>Alphaproteobacteria</taxon>
        <taxon>Acetobacterales</taxon>
        <taxon>Acetobacteraceae</taxon>
        <taxon>Swingsia</taxon>
    </lineage>
</organism>
<name>A0A4Y6UI78_9PROT</name>
<dbReference type="KEGG" id="ssam:E3D00_03610"/>
<evidence type="ECO:0000313" key="3">
    <source>
        <dbReference type="Proteomes" id="UP000316313"/>
    </source>
</evidence>
<dbReference type="GO" id="GO:0016740">
    <property type="term" value="F:transferase activity"/>
    <property type="evidence" value="ECO:0007669"/>
    <property type="project" value="UniProtKB-KW"/>
</dbReference>
<dbReference type="Pfam" id="PF01755">
    <property type="entry name" value="Glyco_transf_25"/>
    <property type="match status" value="1"/>
</dbReference>
<evidence type="ECO:0000259" key="1">
    <source>
        <dbReference type="Pfam" id="PF01755"/>
    </source>
</evidence>
<feature type="domain" description="Glycosyl transferase family 25" evidence="1">
    <location>
        <begin position="2"/>
        <end position="181"/>
    </location>
</feature>
<proteinExistence type="predicted"/>
<keyword evidence="2" id="KW-0808">Transferase</keyword>
<dbReference type="RefSeq" id="WP_141460019.1">
    <property type="nucleotide sequence ID" value="NZ_CP038141.1"/>
</dbReference>
<evidence type="ECO:0000313" key="2">
    <source>
        <dbReference type="EMBL" id="QDH16754.1"/>
    </source>
</evidence>
<dbReference type="AlphaFoldDB" id="A0A4Y6UI78"/>
<accession>A0A4Y6UI78</accession>
<gene>
    <name evidence="2" type="ORF">E3D00_03610</name>
</gene>
<dbReference type="OrthoDB" id="259382at2"/>
<dbReference type="EMBL" id="CP038141">
    <property type="protein sequence ID" value="QDH16754.1"/>
    <property type="molecule type" value="Genomic_DNA"/>
</dbReference>
<keyword evidence="3" id="KW-1185">Reference proteome</keyword>
<dbReference type="Proteomes" id="UP000316313">
    <property type="component" value="Chromosome"/>
</dbReference>
<reference evidence="2 3" key="1">
    <citation type="submission" date="2019-03" db="EMBL/GenBank/DDBJ databases">
        <title>The complete genome sequence of Swingsia samuiensis NBRC107927(T).</title>
        <authorList>
            <person name="Chua K.-O."/>
            <person name="Chan K.-G."/>
            <person name="See-Too W.-S."/>
        </authorList>
    </citation>
    <scope>NUCLEOTIDE SEQUENCE [LARGE SCALE GENOMIC DNA]</scope>
    <source>
        <strain evidence="2 3">AH83</strain>
    </source>
</reference>